<dbReference type="eggNOG" id="ENOG502STU9">
    <property type="taxonomic scope" value="Eukaryota"/>
</dbReference>
<protein>
    <submittedName>
        <fullName evidence="2">Predicted protein</fullName>
    </submittedName>
</protein>
<dbReference type="EMBL" id="FP929134">
    <property type="protein sequence ID" value="CBX98859.1"/>
    <property type="molecule type" value="Genomic_DNA"/>
</dbReference>
<name>E5A5G1_LEPMJ</name>
<accession>E5A5G1</accession>
<organism evidence="3">
    <name type="scientific">Leptosphaeria maculans (strain JN3 / isolate v23.1.3 / race Av1-4-5-6-7-8)</name>
    <name type="common">Blackleg fungus</name>
    <name type="synonym">Phoma lingam</name>
    <dbReference type="NCBI Taxonomy" id="985895"/>
    <lineage>
        <taxon>Eukaryota</taxon>
        <taxon>Fungi</taxon>
        <taxon>Dikarya</taxon>
        <taxon>Ascomycota</taxon>
        <taxon>Pezizomycotina</taxon>
        <taxon>Dothideomycetes</taxon>
        <taxon>Pleosporomycetidae</taxon>
        <taxon>Pleosporales</taxon>
        <taxon>Pleosporineae</taxon>
        <taxon>Leptosphaeriaceae</taxon>
        <taxon>Plenodomus</taxon>
        <taxon>Plenodomus lingam/Leptosphaeria maculans species complex</taxon>
    </lineage>
</organism>
<feature type="compositionally biased region" description="Low complexity" evidence="1">
    <location>
        <begin position="89"/>
        <end position="103"/>
    </location>
</feature>
<proteinExistence type="predicted"/>
<dbReference type="Proteomes" id="UP000002668">
    <property type="component" value="Genome"/>
</dbReference>
<dbReference type="InParanoid" id="E5A5G1"/>
<reference evidence="3" key="1">
    <citation type="journal article" date="2011" name="Nat. Commun.">
        <title>Effector diversification within compartments of the Leptosphaeria maculans genome affected by Repeat-Induced Point mutations.</title>
        <authorList>
            <person name="Rouxel T."/>
            <person name="Grandaubert J."/>
            <person name="Hane J.K."/>
            <person name="Hoede C."/>
            <person name="van de Wouw A.P."/>
            <person name="Couloux A."/>
            <person name="Dominguez V."/>
            <person name="Anthouard V."/>
            <person name="Bally P."/>
            <person name="Bourras S."/>
            <person name="Cozijnsen A.J."/>
            <person name="Ciuffetti L.M."/>
            <person name="Degrave A."/>
            <person name="Dilmaghani A."/>
            <person name="Duret L."/>
            <person name="Fudal I."/>
            <person name="Goodwin S.B."/>
            <person name="Gout L."/>
            <person name="Glaser N."/>
            <person name="Linglin J."/>
            <person name="Kema G.H.J."/>
            <person name="Lapalu N."/>
            <person name="Lawrence C.B."/>
            <person name="May K."/>
            <person name="Meyer M."/>
            <person name="Ollivier B."/>
            <person name="Poulain J."/>
            <person name="Schoch C.L."/>
            <person name="Simon A."/>
            <person name="Spatafora J.W."/>
            <person name="Stachowiak A."/>
            <person name="Turgeon B.G."/>
            <person name="Tyler B.M."/>
            <person name="Vincent D."/>
            <person name="Weissenbach J."/>
            <person name="Amselem J."/>
            <person name="Quesneville H."/>
            <person name="Oliver R.P."/>
            <person name="Wincker P."/>
            <person name="Balesdent M.-H."/>
            <person name="Howlett B.J."/>
        </authorList>
    </citation>
    <scope>NUCLEOTIDE SEQUENCE [LARGE SCALE GENOMIC DNA]</scope>
    <source>
        <strain evidence="3">JN3 / isolate v23.1.3 / race Av1-4-5-6-7-8</strain>
    </source>
</reference>
<sequence>MDKGKGKLSEEQVADAALELDCYATNASQWLRLLSALLDQVRPVMQAHLLYLKDIFAITKVKDGEKQRRERNASPSSYSADAPLSDQLGQPSSEPGPYQSSSSDDGLMDLESGLEKIVVSKQGAYTADFEEIDSAGIQQHWDLAALKYMDLLCLYQKAVNSLGKGSCAKRNKRTHDFLKTARFEYVRCFQDQADGNMMSMRKTIETLKLPGGNEYGPDNIAKIKAFIQEHELTKEGKPLISDKKWEDEKSFDGNFHCETLMLSLQLLHTTQAARDEVGSDKNSEGPYLRLPSKEIIDSFANPAKVLPVSKRCCPACHALMKYINENANENILYPGHHENWFTAALPPWIPRKAGMAVIKAAESKLVERVNKYLISGSAASDSSTGTSPITSYCLDRFVGINPGGILETADLLKNRGEQTKRRKLE</sequence>
<dbReference type="GeneID" id="13282341"/>
<dbReference type="STRING" id="985895.E5A5G1"/>
<dbReference type="AlphaFoldDB" id="E5A5G1"/>
<feature type="region of interest" description="Disordered" evidence="1">
    <location>
        <begin position="64"/>
        <end position="105"/>
    </location>
</feature>
<evidence type="ECO:0000313" key="2">
    <source>
        <dbReference type="EMBL" id="CBX98859.1"/>
    </source>
</evidence>
<dbReference type="VEuPathDB" id="FungiDB:LEMA_P080980.1"/>
<keyword evidence="3" id="KW-1185">Reference proteome</keyword>
<dbReference type="OrthoDB" id="3799875at2759"/>
<evidence type="ECO:0000313" key="3">
    <source>
        <dbReference type="Proteomes" id="UP000002668"/>
    </source>
</evidence>
<dbReference type="HOGENOM" id="CLU_645678_0_0_1"/>
<gene>
    <name evidence="2" type="ORF">LEMA_P080980.1</name>
</gene>
<evidence type="ECO:0000256" key="1">
    <source>
        <dbReference type="SAM" id="MobiDB-lite"/>
    </source>
</evidence>